<reference evidence="2 4" key="1">
    <citation type="submission" date="2017-11" db="EMBL/GenBank/DDBJ databases">
        <title>De novo assembly and phasing of dikaryotic genomes from two isolates of Puccinia coronata f. sp. avenae, the causal agent of oat crown rust.</title>
        <authorList>
            <person name="Miller M.E."/>
            <person name="Zhang Y."/>
            <person name="Omidvar V."/>
            <person name="Sperschneider J."/>
            <person name="Schwessinger B."/>
            <person name="Raley C."/>
            <person name="Palmer J.M."/>
            <person name="Garnica D."/>
            <person name="Upadhyaya N."/>
            <person name="Rathjen J."/>
            <person name="Taylor J.M."/>
            <person name="Park R.F."/>
            <person name="Dodds P.N."/>
            <person name="Hirsch C.D."/>
            <person name="Kianian S.F."/>
            <person name="Figueroa M."/>
        </authorList>
    </citation>
    <scope>NUCLEOTIDE SEQUENCE [LARGE SCALE GENOMIC DNA]</scope>
    <source>
        <strain evidence="2">12SD80</strain>
    </source>
</reference>
<dbReference type="Proteomes" id="UP000235392">
    <property type="component" value="Unassembled WGS sequence"/>
</dbReference>
<accession>A0A2N5RXL7</accession>
<comment type="caution">
    <text evidence="2">The sequence shown here is derived from an EMBL/GenBank/DDBJ whole genome shotgun (WGS) entry which is preliminary data.</text>
</comment>
<sequence>MLRQPPSLREIQLHPKKKAAHNNDSSTAASSPHNKDKAPTSTASIEPPKTKASKKRTRNVIVILDSDPDASIMDLTQNWDGENDKAKKKGKKTRGVAVTDVDDIGLYFFESPTQGKDETKGPKLFYKCKWCANVYKRGKDTQSNLVKHQDSNMGQSACPGRSAAIKAGAILPPTMKEQAAEAKKKQTSIITSFVQSAASFDNRTLNQMLVMWLIRLSQPWMRFDEKLARIVASEFISDAAIRFKLRQGATELIVDRVKLCGLGVLPPDLDRSSIHSVAQRPILNRMAASNVNSGATIQASIAGSGYLGYKSLSLE</sequence>
<proteinExistence type="predicted"/>
<dbReference type="EMBL" id="PGCI01001302">
    <property type="protein sequence ID" value="PLW05720.1"/>
    <property type="molecule type" value="Genomic_DNA"/>
</dbReference>
<gene>
    <name evidence="3" type="ORF">PCASD_11455</name>
    <name evidence="2" type="ORF">PCASD_26735</name>
</gene>
<dbReference type="PANTHER" id="PTHR47501">
    <property type="entry name" value="TRANSPOSASE-RELATED"/>
    <property type="match status" value="1"/>
</dbReference>
<organism evidence="2 4">
    <name type="scientific">Puccinia coronata f. sp. avenae</name>
    <dbReference type="NCBI Taxonomy" id="200324"/>
    <lineage>
        <taxon>Eukaryota</taxon>
        <taxon>Fungi</taxon>
        <taxon>Dikarya</taxon>
        <taxon>Basidiomycota</taxon>
        <taxon>Pucciniomycotina</taxon>
        <taxon>Pucciniomycetes</taxon>
        <taxon>Pucciniales</taxon>
        <taxon>Pucciniaceae</taxon>
        <taxon>Puccinia</taxon>
    </lineage>
</organism>
<evidence type="ECO:0000313" key="4">
    <source>
        <dbReference type="Proteomes" id="UP000235392"/>
    </source>
</evidence>
<evidence type="ECO:0000313" key="3">
    <source>
        <dbReference type="EMBL" id="PLW43603.1"/>
    </source>
</evidence>
<evidence type="ECO:0000313" key="2">
    <source>
        <dbReference type="EMBL" id="PLW05720.1"/>
    </source>
</evidence>
<protein>
    <submittedName>
        <fullName evidence="2">Uncharacterized protein</fullName>
    </submittedName>
</protein>
<dbReference type="PANTHER" id="PTHR47501:SF5">
    <property type="entry name" value="HAT C-TERMINAL DIMERISATION DOMAIN-CONTAINING PROTEIN"/>
    <property type="match status" value="1"/>
</dbReference>
<feature type="compositionally biased region" description="Polar residues" evidence="1">
    <location>
        <begin position="22"/>
        <end position="32"/>
    </location>
</feature>
<feature type="region of interest" description="Disordered" evidence="1">
    <location>
        <begin position="1"/>
        <end position="57"/>
    </location>
</feature>
<evidence type="ECO:0000256" key="1">
    <source>
        <dbReference type="SAM" id="MobiDB-lite"/>
    </source>
</evidence>
<dbReference type="EMBL" id="PGCI01000066">
    <property type="protein sequence ID" value="PLW43603.1"/>
    <property type="molecule type" value="Genomic_DNA"/>
</dbReference>
<dbReference type="AlphaFoldDB" id="A0A2N5RXL7"/>
<name>A0A2N5RXL7_9BASI</name>